<organism evidence="12 13">
    <name type="scientific">Agrilus planipennis</name>
    <name type="common">Emerald ash borer</name>
    <name type="synonym">Agrilus marcopoli</name>
    <dbReference type="NCBI Taxonomy" id="224129"/>
    <lineage>
        <taxon>Eukaryota</taxon>
        <taxon>Metazoa</taxon>
        <taxon>Ecdysozoa</taxon>
        <taxon>Arthropoda</taxon>
        <taxon>Hexapoda</taxon>
        <taxon>Insecta</taxon>
        <taxon>Pterygota</taxon>
        <taxon>Neoptera</taxon>
        <taxon>Endopterygota</taxon>
        <taxon>Coleoptera</taxon>
        <taxon>Polyphaga</taxon>
        <taxon>Elateriformia</taxon>
        <taxon>Buprestoidea</taxon>
        <taxon>Buprestidae</taxon>
        <taxon>Agrilinae</taxon>
        <taxon>Agrilus</taxon>
    </lineage>
</organism>
<keyword evidence="7 10" id="KW-0418">Kinase</keyword>
<feature type="active site" description="Proton acceptor" evidence="9">
    <location>
        <position position="296"/>
    </location>
</feature>
<dbReference type="GO" id="GO:0044209">
    <property type="term" value="P:AMP salvage"/>
    <property type="evidence" value="ECO:0007669"/>
    <property type="project" value="UniProtKB-UniRule"/>
</dbReference>
<sequence length="350" mass="39048">MVKIGGFGNPLLDISVKLNTNDLLNKYNLLEDEQSEFDSQKMKSLLNDIKKYDVTYSPGGSAQNTLRLLQWLMNSESSTFMFGGIGKDEQGKNLKNLVEISGVKTNYSLFEGKPTGTSVVLIKGSNRSLVAYIGAAESVRIKDLKINETESILETMDAIYMEAFFVTKRNDVAKYVQEFCEEKNKIFAFSLSAPYIIRENAEVIIHLARTCDILFGNKREFAALKDVMKFEGTFQDLTRHLLKTYNKKAKNKYGKIVVATNGSKWVVCGHSNDVLEKAFVPKIDDTKIIDTNGAGDAFSAGFLAGIFTNKEPRESMKIGFWTAAQIIQNVGCSLPQFPITLDDILNTETT</sequence>
<comment type="catalytic activity">
    <reaction evidence="10">
        <text>adenosine + ATP = AMP + ADP + H(+)</text>
        <dbReference type="Rhea" id="RHEA:20824"/>
        <dbReference type="ChEBI" id="CHEBI:15378"/>
        <dbReference type="ChEBI" id="CHEBI:16335"/>
        <dbReference type="ChEBI" id="CHEBI:30616"/>
        <dbReference type="ChEBI" id="CHEBI:456215"/>
        <dbReference type="ChEBI" id="CHEBI:456216"/>
        <dbReference type="EC" id="2.7.1.20"/>
    </reaction>
</comment>
<gene>
    <name evidence="13" type="primary">LOC108739642</name>
</gene>
<evidence type="ECO:0000256" key="6">
    <source>
        <dbReference type="ARBA" id="ARBA00022741"/>
    </source>
</evidence>
<dbReference type="InterPro" id="IPR001805">
    <property type="entry name" value="Adenokinase"/>
</dbReference>
<evidence type="ECO:0000256" key="2">
    <source>
        <dbReference type="ARBA" id="ARBA00010688"/>
    </source>
</evidence>
<comment type="function">
    <text evidence="10">ATP dependent phosphorylation of adenosine and other related nucleoside analogs to monophosphate derivatives.</text>
</comment>
<dbReference type="PROSITE" id="PS00584">
    <property type="entry name" value="PFKB_KINASES_2"/>
    <property type="match status" value="1"/>
</dbReference>
<dbReference type="AlphaFoldDB" id="A0A1W4X9X7"/>
<comment type="subunit">
    <text evidence="10">Monomer.</text>
</comment>
<evidence type="ECO:0000259" key="11">
    <source>
        <dbReference type="Pfam" id="PF00294"/>
    </source>
</evidence>
<dbReference type="Pfam" id="PF00294">
    <property type="entry name" value="PfkB"/>
    <property type="match status" value="1"/>
</dbReference>
<dbReference type="CDD" id="cd01168">
    <property type="entry name" value="adenosine_kinase"/>
    <property type="match status" value="1"/>
</dbReference>
<dbReference type="InParanoid" id="A0A1W4X9X7"/>
<proteinExistence type="inferred from homology"/>
<keyword evidence="12" id="KW-1185">Reference proteome</keyword>
<keyword evidence="4 10" id="KW-0808">Transferase</keyword>
<dbReference type="Proteomes" id="UP000192223">
    <property type="component" value="Unplaced"/>
</dbReference>
<evidence type="ECO:0000313" key="12">
    <source>
        <dbReference type="Proteomes" id="UP000192223"/>
    </source>
</evidence>
<keyword evidence="10" id="KW-0539">Nucleus</keyword>
<comment type="pathway">
    <text evidence="1 10">Purine metabolism; AMP biosynthesis via salvage pathway; AMP from adenosine: step 1/1.</text>
</comment>
<dbReference type="OrthoDB" id="432447at2759"/>
<evidence type="ECO:0000256" key="5">
    <source>
        <dbReference type="ARBA" id="ARBA00022726"/>
    </source>
</evidence>
<keyword evidence="10" id="KW-0460">Magnesium</keyword>
<accession>A0A1W4X9X7</accession>
<keyword evidence="6 10" id="KW-0547">Nucleotide-binding</keyword>
<protein>
    <recommendedName>
        <fullName evidence="3 10">Adenosine kinase</fullName>
        <shortName evidence="10">AK</shortName>
        <ecNumber evidence="3 10">2.7.1.20</ecNumber>
    </recommendedName>
    <alternativeName>
        <fullName evidence="10">Adenosine 5'-phosphotransferase</fullName>
    </alternativeName>
</protein>
<dbReference type="STRING" id="224129.A0A1W4X9X7"/>
<dbReference type="GO" id="GO:0006144">
    <property type="term" value="P:purine nucleobase metabolic process"/>
    <property type="evidence" value="ECO:0007669"/>
    <property type="project" value="TreeGrafter"/>
</dbReference>
<name>A0A1W4X9X7_AGRPL</name>
<dbReference type="PRINTS" id="PR00989">
    <property type="entry name" value="ADENOKINASE"/>
</dbReference>
<evidence type="ECO:0000256" key="10">
    <source>
        <dbReference type="RuleBase" id="RU368116"/>
    </source>
</evidence>
<dbReference type="FunCoup" id="A0A1W4X9X7">
    <property type="interactions" value="139"/>
</dbReference>
<evidence type="ECO:0000256" key="4">
    <source>
        <dbReference type="ARBA" id="ARBA00022679"/>
    </source>
</evidence>
<dbReference type="GO" id="GO:0005524">
    <property type="term" value="F:ATP binding"/>
    <property type="evidence" value="ECO:0007669"/>
    <property type="project" value="UniProtKB-UniRule"/>
</dbReference>
<dbReference type="PANTHER" id="PTHR45769:SF3">
    <property type="entry name" value="ADENOSINE KINASE"/>
    <property type="match status" value="1"/>
</dbReference>
<keyword evidence="5 10" id="KW-0660">Purine salvage</keyword>
<feature type="domain" description="Carbohydrate kinase PfkB" evidence="11">
    <location>
        <begin position="50"/>
        <end position="335"/>
    </location>
</feature>
<comment type="cofactor">
    <cofactor evidence="10">
        <name>Mg(2+)</name>
        <dbReference type="ChEBI" id="CHEBI:18420"/>
    </cofactor>
    <text evidence="10">Binds 3 Mg(2+) ions per subunit.</text>
</comment>
<evidence type="ECO:0000256" key="3">
    <source>
        <dbReference type="ARBA" id="ARBA00012119"/>
    </source>
</evidence>
<dbReference type="GO" id="GO:0006166">
    <property type="term" value="P:purine ribonucleoside salvage"/>
    <property type="evidence" value="ECO:0007669"/>
    <property type="project" value="UniProtKB-KW"/>
</dbReference>
<dbReference type="GeneID" id="108739642"/>
<evidence type="ECO:0000313" key="13">
    <source>
        <dbReference type="RefSeq" id="XP_018329140.1"/>
    </source>
</evidence>
<dbReference type="SUPFAM" id="SSF53613">
    <property type="entry name" value="Ribokinase-like"/>
    <property type="match status" value="1"/>
</dbReference>
<dbReference type="RefSeq" id="XP_018329140.1">
    <property type="nucleotide sequence ID" value="XM_018473638.2"/>
</dbReference>
<dbReference type="KEGG" id="apln:108739642"/>
<evidence type="ECO:0000256" key="8">
    <source>
        <dbReference type="ARBA" id="ARBA00022840"/>
    </source>
</evidence>
<dbReference type="EC" id="2.7.1.20" evidence="3 10"/>
<dbReference type="InterPro" id="IPR011611">
    <property type="entry name" value="PfkB_dom"/>
</dbReference>
<dbReference type="Gene3D" id="3.30.1110.10">
    <property type="match status" value="1"/>
</dbReference>
<dbReference type="InterPro" id="IPR029056">
    <property type="entry name" value="Ribokinase-like"/>
</dbReference>
<comment type="similarity">
    <text evidence="2 10">Belongs to the carbohydrate kinase PfkB family.</text>
</comment>
<dbReference type="InterPro" id="IPR002173">
    <property type="entry name" value="Carboh/pur_kinase_PfkB_CS"/>
</dbReference>
<keyword evidence="8 10" id="KW-0067">ATP-binding</keyword>
<evidence type="ECO:0000256" key="1">
    <source>
        <dbReference type="ARBA" id="ARBA00004801"/>
    </source>
</evidence>
<dbReference type="UniPathway" id="UPA00588">
    <property type="reaction ID" value="UER00659"/>
</dbReference>
<dbReference type="GO" id="GO:0004001">
    <property type="term" value="F:adenosine kinase activity"/>
    <property type="evidence" value="ECO:0007669"/>
    <property type="project" value="UniProtKB-UniRule"/>
</dbReference>
<comment type="subcellular location">
    <subcellularLocation>
        <location evidence="10">Nucleus</location>
    </subcellularLocation>
</comment>
<dbReference type="GO" id="GO:0005829">
    <property type="term" value="C:cytosol"/>
    <property type="evidence" value="ECO:0007669"/>
    <property type="project" value="TreeGrafter"/>
</dbReference>
<dbReference type="PANTHER" id="PTHR45769">
    <property type="entry name" value="ADENOSINE KINASE"/>
    <property type="match status" value="1"/>
</dbReference>
<dbReference type="Gene3D" id="3.40.1190.20">
    <property type="match status" value="1"/>
</dbReference>
<dbReference type="GO" id="GO:0005634">
    <property type="term" value="C:nucleus"/>
    <property type="evidence" value="ECO:0007669"/>
    <property type="project" value="UniProtKB-SubCell"/>
</dbReference>
<evidence type="ECO:0000256" key="7">
    <source>
        <dbReference type="ARBA" id="ARBA00022777"/>
    </source>
</evidence>
<reference evidence="13" key="1">
    <citation type="submission" date="2025-08" db="UniProtKB">
        <authorList>
            <consortium name="RefSeq"/>
        </authorList>
    </citation>
    <scope>IDENTIFICATION</scope>
    <source>
        <tissue evidence="13">Entire body</tissue>
    </source>
</reference>
<evidence type="ECO:0000256" key="9">
    <source>
        <dbReference type="PIRSR" id="PIRSR601805-1"/>
    </source>
</evidence>